<name>A0ABN2ILN6_9ACTN</name>
<accession>A0ABN2ILN6</accession>
<dbReference type="Pfam" id="PF00857">
    <property type="entry name" value="Isochorismatase"/>
    <property type="match status" value="1"/>
</dbReference>
<dbReference type="EMBL" id="BAAANY010000031">
    <property type="protein sequence ID" value="GAA1707479.1"/>
    <property type="molecule type" value="Genomic_DNA"/>
</dbReference>
<keyword evidence="1 3" id="KW-0378">Hydrolase</keyword>
<dbReference type="SUPFAM" id="SSF52499">
    <property type="entry name" value="Isochorismatase-like hydrolases"/>
    <property type="match status" value="1"/>
</dbReference>
<dbReference type="InterPro" id="IPR000868">
    <property type="entry name" value="Isochorismatase-like_dom"/>
</dbReference>
<sequence>MTIIAPNAALIVVDVQQGFSDPSWGTRNNPDFESNIAELLAGWHRTGRPIVLVRHHSTKTDSPLRPGQPGNDFQPLLENVTAELTLQKSVHSAFLGKPELHAWLSAAGIGEIVVCGIQTNRCCETTARMGGDLGYRVLFALDATHTFDEVGPDGSTVTADEFARITAANLHHNFATVTTTADIVSALKG</sequence>
<evidence type="ECO:0000259" key="2">
    <source>
        <dbReference type="Pfam" id="PF00857"/>
    </source>
</evidence>
<keyword evidence="4" id="KW-1185">Reference proteome</keyword>
<comment type="caution">
    <text evidence="3">The sequence shown here is derived from an EMBL/GenBank/DDBJ whole genome shotgun (WGS) entry which is preliminary data.</text>
</comment>
<organism evidence="3 4">
    <name type="scientific">Fodinicola feengrottensis</name>
    <dbReference type="NCBI Taxonomy" id="435914"/>
    <lineage>
        <taxon>Bacteria</taxon>
        <taxon>Bacillati</taxon>
        <taxon>Actinomycetota</taxon>
        <taxon>Actinomycetes</taxon>
        <taxon>Mycobacteriales</taxon>
        <taxon>Fodinicola</taxon>
    </lineage>
</organism>
<reference evidence="3 4" key="1">
    <citation type="journal article" date="2019" name="Int. J. Syst. Evol. Microbiol.">
        <title>The Global Catalogue of Microorganisms (GCM) 10K type strain sequencing project: providing services to taxonomists for standard genome sequencing and annotation.</title>
        <authorList>
            <consortium name="The Broad Institute Genomics Platform"/>
            <consortium name="The Broad Institute Genome Sequencing Center for Infectious Disease"/>
            <person name="Wu L."/>
            <person name="Ma J."/>
        </authorList>
    </citation>
    <scope>NUCLEOTIDE SEQUENCE [LARGE SCALE GENOMIC DNA]</scope>
    <source>
        <strain evidence="3 4">JCM 14718</strain>
    </source>
</reference>
<dbReference type="PANTHER" id="PTHR43540:SF1">
    <property type="entry name" value="ISOCHORISMATASE HYDROLASE"/>
    <property type="match status" value="1"/>
</dbReference>
<proteinExistence type="predicted"/>
<gene>
    <name evidence="3" type="ORF">GCM10009765_66160</name>
</gene>
<dbReference type="InterPro" id="IPR036380">
    <property type="entry name" value="Isochorismatase-like_sf"/>
</dbReference>
<evidence type="ECO:0000313" key="3">
    <source>
        <dbReference type="EMBL" id="GAA1707479.1"/>
    </source>
</evidence>
<dbReference type="InterPro" id="IPR050272">
    <property type="entry name" value="Isochorismatase-like_hydrls"/>
</dbReference>
<dbReference type="Gene3D" id="3.40.50.850">
    <property type="entry name" value="Isochorismatase-like"/>
    <property type="match status" value="1"/>
</dbReference>
<dbReference type="RefSeq" id="WP_163573286.1">
    <property type="nucleotide sequence ID" value="NZ_BAAANY010000031.1"/>
</dbReference>
<dbReference type="PANTHER" id="PTHR43540">
    <property type="entry name" value="PEROXYUREIDOACRYLATE/UREIDOACRYLATE AMIDOHYDROLASE-RELATED"/>
    <property type="match status" value="1"/>
</dbReference>
<evidence type="ECO:0000313" key="4">
    <source>
        <dbReference type="Proteomes" id="UP001500618"/>
    </source>
</evidence>
<dbReference type="Proteomes" id="UP001500618">
    <property type="component" value="Unassembled WGS sequence"/>
</dbReference>
<evidence type="ECO:0000256" key="1">
    <source>
        <dbReference type="ARBA" id="ARBA00022801"/>
    </source>
</evidence>
<feature type="domain" description="Isochorismatase-like" evidence="2">
    <location>
        <begin position="8"/>
        <end position="181"/>
    </location>
</feature>
<protein>
    <submittedName>
        <fullName evidence="3">Cysteine hydrolase family protein</fullName>
    </submittedName>
</protein>
<dbReference type="GO" id="GO:0016787">
    <property type="term" value="F:hydrolase activity"/>
    <property type="evidence" value="ECO:0007669"/>
    <property type="project" value="UniProtKB-KW"/>
</dbReference>
<dbReference type="CDD" id="cd01014">
    <property type="entry name" value="nicotinamidase_related"/>
    <property type="match status" value="1"/>
</dbReference>